<evidence type="ECO:0000313" key="2">
    <source>
        <dbReference type="Proteomes" id="UP000006158"/>
    </source>
</evidence>
<reference evidence="1 2" key="1">
    <citation type="journal article" date="2007" name="Genome Biol.">
        <title>Interrupted coding sequences in Mycobacterium smegmatis: authentic mutations or sequencing errors?</title>
        <authorList>
            <person name="Deshayes C."/>
            <person name="Perrodou E."/>
            <person name="Gallien S."/>
            <person name="Euphrasie D."/>
            <person name="Schaeffer C."/>
            <person name="Van-Dorsselaer A."/>
            <person name="Poch O."/>
            <person name="Lecompte O."/>
            <person name="Reyrat J.M."/>
        </authorList>
    </citation>
    <scope>NUCLEOTIDE SEQUENCE [LARGE SCALE GENOMIC DNA]</scope>
    <source>
        <strain evidence="2">ATCC 700084 / mc(2)155</strain>
    </source>
</reference>
<proteinExistence type="predicted"/>
<organism evidence="1 2">
    <name type="scientific">Mycolicibacterium smegmatis (strain ATCC 700084 / mc(2)155)</name>
    <name type="common">Mycobacterium smegmatis</name>
    <dbReference type="NCBI Taxonomy" id="246196"/>
    <lineage>
        <taxon>Bacteria</taxon>
        <taxon>Bacillati</taxon>
        <taxon>Actinomycetota</taxon>
        <taxon>Actinomycetes</taxon>
        <taxon>Mycobacteriales</taxon>
        <taxon>Mycobacteriaceae</taxon>
        <taxon>Mycolicibacterium</taxon>
    </lineage>
</organism>
<name>I7GCB6_MYCS2</name>
<evidence type="ECO:0000313" key="1">
    <source>
        <dbReference type="EMBL" id="AFP40841.1"/>
    </source>
</evidence>
<gene>
    <name evidence="1" type="ordered locus">MSMEI_4387</name>
</gene>
<accession>I7GCB6</accession>
<dbReference type="KEGG" id="msb:LJ00_22255"/>
<sequence length="31" mass="3356">MVFRACFLCSVDGRGDRAADLSLPLVKESAQ</sequence>
<dbReference type="KEGG" id="msg:MSMEI_4387"/>
<protein>
    <submittedName>
        <fullName evidence="1">Uncharacterized protein</fullName>
    </submittedName>
</protein>
<dbReference type="Proteomes" id="UP000006158">
    <property type="component" value="Chromosome"/>
</dbReference>
<reference evidence="1 2" key="2">
    <citation type="journal article" date="2009" name="Genome Res.">
        <title>Ortho-proteogenomics: multiple proteomes investigation through orthology and a new MS-based protocol.</title>
        <authorList>
            <person name="Gallien S."/>
            <person name="Perrodou E."/>
            <person name="Carapito C."/>
            <person name="Deshayes C."/>
            <person name="Reyrat J.M."/>
            <person name="Van Dorsselaer A."/>
            <person name="Poch O."/>
            <person name="Schaeffer C."/>
            <person name="Lecompte O."/>
        </authorList>
    </citation>
    <scope>NUCLEOTIDE SEQUENCE [LARGE SCALE GENOMIC DNA]</scope>
    <source>
        <strain evidence="2">ATCC 700084 / mc(2)155</strain>
    </source>
</reference>
<dbReference type="EMBL" id="CP001663">
    <property type="protein sequence ID" value="AFP40841.1"/>
    <property type="molecule type" value="Genomic_DNA"/>
</dbReference>
<dbReference type="AlphaFoldDB" id="I7GCB6"/>